<comment type="subcellular location">
    <subcellularLocation>
        <location evidence="1 4">Nucleus</location>
    </subcellularLocation>
</comment>
<dbReference type="Pfam" id="PF14500">
    <property type="entry name" value="MMS19_N"/>
    <property type="match status" value="1"/>
</dbReference>
<dbReference type="PANTHER" id="PTHR12891">
    <property type="entry name" value="DNA REPAIR/TRANSCRIPTION PROTEIN MET18/MMS19"/>
    <property type="match status" value="1"/>
</dbReference>
<reference evidence="9" key="1">
    <citation type="journal article" date="2018" name="Nat. Microbiol.">
        <title>Leveraging single-cell genomics to expand the fungal tree of life.</title>
        <authorList>
            <person name="Ahrendt S.R."/>
            <person name="Quandt C.A."/>
            <person name="Ciobanu D."/>
            <person name="Clum A."/>
            <person name="Salamov A."/>
            <person name="Andreopoulos B."/>
            <person name="Cheng J.F."/>
            <person name="Woyke T."/>
            <person name="Pelin A."/>
            <person name="Henrissat B."/>
            <person name="Reynolds N.K."/>
            <person name="Benny G.L."/>
            <person name="Smith M.E."/>
            <person name="James T.Y."/>
            <person name="Grigoriev I.V."/>
        </authorList>
    </citation>
    <scope>NUCLEOTIDE SEQUENCE [LARGE SCALE GENOMIC DNA]</scope>
    <source>
        <strain evidence="9">ATCC 52028</strain>
    </source>
</reference>
<dbReference type="InterPro" id="IPR016024">
    <property type="entry name" value="ARM-type_fold"/>
</dbReference>
<sequence>MSADASRPLAEQVAAYTQLSPDAAEAQQLVQALAAALDARRLVLLDVVQAMGPMLSGAVPDPVARARVIHLLACVLGAMDPASGIVATHAATLLPFFLARLEDQPSIEASIQGLLNLSLTTIWSADQIALIMSALVSDIALQQFPQAARHAVFSLFDRLLDANLAQMQQHNDLVVQAFIHALDGEKDPRCLLLAFTTAQRIYQHFTILADAAAAGADPDDASLAETLFDVTSCYFPITFRPPPGDPFGITPEQLKNALHPLLVAIPENAPFALPFLSEKLTAESRHARRDAMEVLALGHALAPHDVVPYLGELWSSIRAEVVHAHDDSGERAALAAITTLTTVLARDAARIDAFLADTIERDVVRKLNDPDANEATAHGKIVAAVMSGLAKAAAGPSIALQTRLWHAARTTLLRRARGGAASPSAADGAAAPAAPTPETESTSSLAERRAALEAIHWLLRASRFSQFATASEPHPMAADGQTLFEIEIDALNSHTAHLSLTLEAILGLKDMLLAPRLLTPERQTETRHVFMSLLTLSGSARDADDRDAIEATFIVAARACAEQHPDWFDLEAMTPYRLALGQPAQPDFKPSPDSPFASLLHVFVALAELEPLTQSHLLQLFDVAETYVTAAPSSSPHALTTTGADHLVQILDAVTQIVQSRIARTSKPMPDAQAASSARQHQADAMTQLLAPPHTLVHRALAMAFSRALTPHAAAETAVAALVRTLVQRADAAQQQQLADTLLPALWTATAAGPPACMTAVQAAAGRSFALDTTPYVPFAGVTAAAVQAVVCHLRPATDLHLPEGLATMHAWLTASLDAPPSDASASLAATLATLVNKLGSDAQVTAWLSGPGMTRLREAMTKPMAHPEAWILNTLAVYRMQVKACMLRWHPSTEAELDVLLGWMDPAVCPNADLAGHAAAAVGVIAETDSTTGILTRDAYATVKYLVSQRFFARCLPRLVAGFHAAEASRKPVWLTAVSHLIRHVPRKALLTELPRLVPLLLVALRAGDAPLRVATLDTAAMMLQDAPETFARDLDGWLSALIANVGIGPSPRSELARLAQPAPGSASGAMPVLQGWTTMPLRVRQKALEVLARVPDVLTREQLEPHAKAVMRCFVLGLDDRKRVVRQTAANARLKWSLFLGQANGSGSATSLVVQPPA</sequence>
<organism evidence="8 9">
    <name type="scientific">Caulochytrium protostelioides</name>
    <dbReference type="NCBI Taxonomy" id="1555241"/>
    <lineage>
        <taxon>Eukaryota</taxon>
        <taxon>Fungi</taxon>
        <taxon>Fungi incertae sedis</taxon>
        <taxon>Chytridiomycota</taxon>
        <taxon>Chytridiomycota incertae sedis</taxon>
        <taxon>Chytridiomycetes</taxon>
        <taxon>Caulochytriales</taxon>
        <taxon>Caulochytriaceae</taxon>
        <taxon>Caulochytrium</taxon>
    </lineage>
</organism>
<evidence type="ECO:0000256" key="4">
    <source>
        <dbReference type="RuleBase" id="RU367072"/>
    </source>
</evidence>
<dbReference type="InterPro" id="IPR029240">
    <property type="entry name" value="MMS19_N"/>
</dbReference>
<dbReference type="SUPFAM" id="SSF48371">
    <property type="entry name" value="ARM repeat"/>
    <property type="match status" value="1"/>
</dbReference>
<dbReference type="AlphaFoldDB" id="A0A4P9XD06"/>
<dbReference type="GO" id="GO:0005634">
    <property type="term" value="C:nucleus"/>
    <property type="evidence" value="ECO:0007669"/>
    <property type="project" value="UniProtKB-SubCell"/>
</dbReference>
<dbReference type="GO" id="GO:0016226">
    <property type="term" value="P:iron-sulfur cluster assembly"/>
    <property type="evidence" value="ECO:0007669"/>
    <property type="project" value="UniProtKB-UniRule"/>
</dbReference>
<feature type="compositionally biased region" description="Low complexity" evidence="5">
    <location>
        <begin position="418"/>
        <end position="445"/>
    </location>
</feature>
<evidence type="ECO:0000259" key="7">
    <source>
        <dbReference type="Pfam" id="PF14500"/>
    </source>
</evidence>
<dbReference type="STRING" id="1555241.A0A4P9XD06"/>
<dbReference type="EMBL" id="ML014130">
    <property type="protein sequence ID" value="RKP03031.1"/>
    <property type="molecule type" value="Genomic_DNA"/>
</dbReference>
<dbReference type="GO" id="GO:0051604">
    <property type="term" value="P:protein maturation"/>
    <property type="evidence" value="ECO:0007669"/>
    <property type="project" value="UniProtKB-UniRule"/>
</dbReference>
<protein>
    <recommendedName>
        <fullName evidence="4">MMS19 nucleotide excision repair protein</fullName>
    </recommendedName>
</protein>
<dbReference type="Proteomes" id="UP000274922">
    <property type="component" value="Unassembled WGS sequence"/>
</dbReference>
<comment type="similarity">
    <text evidence="4">Belongs to the MET18/MMS19 family.</text>
</comment>
<dbReference type="OrthoDB" id="342900at2759"/>
<evidence type="ECO:0000256" key="5">
    <source>
        <dbReference type="SAM" id="MobiDB-lite"/>
    </source>
</evidence>
<evidence type="ECO:0000313" key="9">
    <source>
        <dbReference type="Proteomes" id="UP000274922"/>
    </source>
</evidence>
<keyword evidence="4" id="KW-0227">DNA damage</keyword>
<dbReference type="PANTHER" id="PTHR12891:SF0">
    <property type="entry name" value="MMS19 NUCLEOTIDE EXCISION REPAIR PROTEIN HOMOLOG"/>
    <property type="match status" value="1"/>
</dbReference>
<evidence type="ECO:0000259" key="6">
    <source>
        <dbReference type="Pfam" id="PF12460"/>
    </source>
</evidence>
<feature type="domain" description="MMS19 C-terminal" evidence="6">
    <location>
        <begin position="709"/>
        <end position="1096"/>
    </location>
</feature>
<keyword evidence="3 4" id="KW-0539">Nucleus</keyword>
<dbReference type="GO" id="GO:0006281">
    <property type="term" value="P:DNA repair"/>
    <property type="evidence" value="ECO:0007669"/>
    <property type="project" value="UniProtKB-UniRule"/>
</dbReference>
<keyword evidence="4" id="KW-0234">DNA repair</keyword>
<keyword evidence="9" id="KW-1185">Reference proteome</keyword>
<evidence type="ECO:0000256" key="2">
    <source>
        <dbReference type="ARBA" id="ARBA00022737"/>
    </source>
</evidence>
<dbReference type="InterPro" id="IPR024687">
    <property type="entry name" value="MMS19_C"/>
</dbReference>
<evidence type="ECO:0000313" key="8">
    <source>
        <dbReference type="EMBL" id="RKP03031.1"/>
    </source>
</evidence>
<evidence type="ECO:0000256" key="1">
    <source>
        <dbReference type="ARBA" id="ARBA00004123"/>
    </source>
</evidence>
<keyword evidence="2" id="KW-0677">Repeat</keyword>
<comment type="function">
    <text evidence="4">Key component of the cytosolic iron-sulfur protein assembly (CIA) complex, a multiprotein complex that mediates the incorporation of iron-sulfur cluster into apoproteins specifically involved in DNA metabolism and genomic integrity. In the CIA complex, MMS19 acts as an adapter between early-acting CIA components and a subset of cellular target iron-sulfur proteins.</text>
</comment>
<proteinExistence type="inferred from homology"/>
<dbReference type="Pfam" id="PF12460">
    <property type="entry name" value="MMS19_C"/>
    <property type="match status" value="1"/>
</dbReference>
<feature type="region of interest" description="Disordered" evidence="5">
    <location>
        <begin position="416"/>
        <end position="446"/>
    </location>
</feature>
<dbReference type="GO" id="GO:0097361">
    <property type="term" value="C:cytosolic [4Fe-4S] assembly targeting complex"/>
    <property type="evidence" value="ECO:0007669"/>
    <property type="project" value="UniProtKB-UniRule"/>
</dbReference>
<gene>
    <name evidence="8" type="ORF">CXG81DRAFT_17385</name>
</gene>
<feature type="domain" description="MMS19 N-terminal" evidence="7">
    <location>
        <begin position="48"/>
        <end position="323"/>
    </location>
</feature>
<evidence type="ECO:0000256" key="3">
    <source>
        <dbReference type="ARBA" id="ARBA00023242"/>
    </source>
</evidence>
<name>A0A4P9XD06_9FUNG</name>
<accession>A0A4P9XD06</accession>
<dbReference type="InterPro" id="IPR039920">
    <property type="entry name" value="MMS19"/>
</dbReference>